<dbReference type="SUPFAM" id="SSF47384">
    <property type="entry name" value="Homodimeric domain of signal transducing histidine kinase"/>
    <property type="match status" value="1"/>
</dbReference>
<dbReference type="InterPro" id="IPR011006">
    <property type="entry name" value="CheY-like_superfamily"/>
</dbReference>
<dbReference type="Pfam" id="PF08448">
    <property type="entry name" value="PAS_4"/>
    <property type="match status" value="1"/>
</dbReference>
<keyword evidence="10" id="KW-0067">ATP-binding</keyword>
<dbReference type="Pfam" id="PF02518">
    <property type="entry name" value="HATPase_c"/>
    <property type="match status" value="1"/>
</dbReference>
<dbReference type="PROSITE" id="PS50109">
    <property type="entry name" value="HIS_KIN"/>
    <property type="match status" value="1"/>
</dbReference>
<dbReference type="InterPro" id="IPR000700">
    <property type="entry name" value="PAS-assoc_C"/>
</dbReference>
<evidence type="ECO:0000256" key="1">
    <source>
        <dbReference type="ARBA" id="ARBA00000085"/>
    </source>
</evidence>
<dbReference type="SUPFAM" id="SSF47226">
    <property type="entry name" value="Histidine-containing phosphotransfer domain, HPT domain"/>
    <property type="match status" value="1"/>
</dbReference>
<dbReference type="Gene3D" id="3.40.50.2300">
    <property type="match status" value="1"/>
</dbReference>
<dbReference type="InterPro" id="IPR003661">
    <property type="entry name" value="HisK_dim/P_dom"/>
</dbReference>
<evidence type="ECO:0000256" key="12">
    <source>
        <dbReference type="ARBA" id="ARBA00023012"/>
    </source>
</evidence>
<evidence type="ECO:0000256" key="2">
    <source>
        <dbReference type="ARBA" id="ARBA00004429"/>
    </source>
</evidence>
<dbReference type="PROSITE" id="PS50112">
    <property type="entry name" value="PAS"/>
    <property type="match status" value="1"/>
</dbReference>
<dbReference type="Gene3D" id="3.30.565.10">
    <property type="entry name" value="Histidine kinase-like ATPase, C-terminal domain"/>
    <property type="match status" value="1"/>
</dbReference>
<dbReference type="InterPro" id="IPR005467">
    <property type="entry name" value="His_kinase_dom"/>
</dbReference>
<keyword evidence="12" id="KW-0902">Two-component regulatory system</keyword>
<dbReference type="PANTHER" id="PTHR43047:SF72">
    <property type="entry name" value="OSMOSENSING HISTIDINE PROTEIN KINASE SLN1"/>
    <property type="match status" value="1"/>
</dbReference>
<evidence type="ECO:0000256" key="16">
    <source>
        <dbReference type="SAM" id="Phobius"/>
    </source>
</evidence>
<dbReference type="InterPro" id="IPR036097">
    <property type="entry name" value="HisK_dim/P_sf"/>
</dbReference>
<dbReference type="SUPFAM" id="SSF55874">
    <property type="entry name" value="ATPase domain of HSP90 chaperone/DNA topoisomerase II/histidine kinase"/>
    <property type="match status" value="1"/>
</dbReference>
<dbReference type="SMART" id="SM00388">
    <property type="entry name" value="HisKA"/>
    <property type="match status" value="1"/>
</dbReference>
<keyword evidence="4" id="KW-1003">Cell membrane</keyword>
<dbReference type="CDD" id="cd00082">
    <property type="entry name" value="HisKA"/>
    <property type="match status" value="1"/>
</dbReference>
<dbReference type="SUPFAM" id="SSF52172">
    <property type="entry name" value="CheY-like"/>
    <property type="match status" value="1"/>
</dbReference>
<dbReference type="Gene3D" id="3.30.450.20">
    <property type="entry name" value="PAS domain"/>
    <property type="match status" value="1"/>
</dbReference>
<dbReference type="CDD" id="cd00088">
    <property type="entry name" value="HPT"/>
    <property type="match status" value="1"/>
</dbReference>
<dbReference type="InterPro" id="IPR003594">
    <property type="entry name" value="HATPase_dom"/>
</dbReference>
<feature type="domain" description="PAC" evidence="21">
    <location>
        <begin position="175"/>
        <end position="229"/>
    </location>
</feature>
<evidence type="ECO:0000256" key="7">
    <source>
        <dbReference type="ARBA" id="ARBA00022679"/>
    </source>
</evidence>
<dbReference type="InterPro" id="IPR036641">
    <property type="entry name" value="HPT_dom_sf"/>
</dbReference>
<evidence type="ECO:0000256" key="10">
    <source>
        <dbReference type="ARBA" id="ARBA00022840"/>
    </source>
</evidence>
<evidence type="ECO:0000256" key="15">
    <source>
        <dbReference type="PROSITE-ProRule" id="PRU00169"/>
    </source>
</evidence>
<feature type="chain" id="PRO_5045480881" description="histidine kinase" evidence="17">
    <location>
        <begin position="28"/>
        <end position="739"/>
    </location>
</feature>
<dbReference type="SUPFAM" id="SSF55785">
    <property type="entry name" value="PYP-like sensor domain (PAS domain)"/>
    <property type="match status" value="1"/>
</dbReference>
<dbReference type="NCBIfam" id="TIGR00229">
    <property type="entry name" value="sensory_box"/>
    <property type="match status" value="1"/>
</dbReference>
<dbReference type="InterPro" id="IPR000014">
    <property type="entry name" value="PAS"/>
</dbReference>
<dbReference type="PROSITE" id="PS50894">
    <property type="entry name" value="HPT"/>
    <property type="match status" value="1"/>
</dbReference>
<dbReference type="InterPro" id="IPR035965">
    <property type="entry name" value="PAS-like_dom_sf"/>
</dbReference>
<dbReference type="Pfam" id="PF00512">
    <property type="entry name" value="HisKA"/>
    <property type="match status" value="1"/>
</dbReference>
<evidence type="ECO:0000259" key="21">
    <source>
        <dbReference type="PROSITE" id="PS50113"/>
    </source>
</evidence>
<keyword evidence="5" id="KW-0997">Cell inner membrane</keyword>
<keyword evidence="17" id="KW-0732">Signal</keyword>
<dbReference type="CDD" id="cd16922">
    <property type="entry name" value="HATPase_EvgS-ArcB-TorS-like"/>
    <property type="match status" value="1"/>
</dbReference>
<evidence type="ECO:0000256" key="17">
    <source>
        <dbReference type="SAM" id="SignalP"/>
    </source>
</evidence>
<dbReference type="PRINTS" id="PR00344">
    <property type="entry name" value="BCTRLSENSOR"/>
</dbReference>
<dbReference type="Gene3D" id="1.20.120.160">
    <property type="entry name" value="HPT domain"/>
    <property type="match status" value="1"/>
</dbReference>
<dbReference type="InterPro" id="IPR013656">
    <property type="entry name" value="PAS_4"/>
</dbReference>
<proteinExistence type="predicted"/>
<evidence type="ECO:0000256" key="5">
    <source>
        <dbReference type="ARBA" id="ARBA00022519"/>
    </source>
</evidence>
<keyword evidence="6 15" id="KW-0597">Phosphoprotein</keyword>
<dbReference type="InterPro" id="IPR008207">
    <property type="entry name" value="Sig_transdc_His_kin_Hpt_dom"/>
</dbReference>
<dbReference type="SMART" id="SM00448">
    <property type="entry name" value="REC"/>
    <property type="match status" value="1"/>
</dbReference>
<dbReference type="CDD" id="cd00130">
    <property type="entry name" value="PAS"/>
    <property type="match status" value="1"/>
</dbReference>
<sequence>MRTSTLRHWLLALLAAVAVMASSATMANPALATGSGVSNLASSISASAAPVEAEVDPWARRGIHNYRLFALGVLALALILVWNWRLRREVRKRQAVERALSDQLAFQQALFDGIPQPVYVRDREGRLVSANRSLCEALQTTREQLLGKRIVDANWFSPADAQRYQQRYLDALASEQPQFADLQLQIGGRSIEVYAWLVPNRDSSGAVTGMVGGWVDVTERHRLLEALRIAKEQADQASQAKSTFLATMSHEIRTPISAVIGMLELTLRRAEEGVWEREPIEVAYESANSLLALLGDILDIAKIEAGRFSLAPERGNPGKLASSVVKVFAGLARDKQLGLELDVQAEAATDVLIDPLRFKQILGNLISNAIKFTETGGVRVALRVDADDAENLHLQVQVRDSGIGISAAAQRLLFESFMQVREPGQASRGGTGLGLAICRALAEMMGGRIELSSQPGQGTEVTVHLTFPRLPALPAATADTTPADVPSLAPRRLSVLIADDHAPNRLLLAQQLGYLGHRTQTATDGAQALELWRQEHFDLLITDCNMPRLSGYALAQEVRRLEQGCGQPACTIFGCTANAQAEELLRCQQAGMDDCLFKPVSLDRLRKRLEALALPVVPPAVCRLGALDALTGGDRTITRELLQGSLRANRADLATALELVDDGDWPALAAQAHKIKGGARLLNADELVALCEALEAACRSGAARNSVLAPVNALAAGIERLEAALIRYLDDAAEAAPPG</sequence>
<evidence type="ECO:0000256" key="11">
    <source>
        <dbReference type="ARBA" id="ARBA00022989"/>
    </source>
</evidence>
<evidence type="ECO:0000256" key="9">
    <source>
        <dbReference type="ARBA" id="ARBA00022777"/>
    </source>
</evidence>
<dbReference type="PROSITE" id="PS50110">
    <property type="entry name" value="RESPONSE_REGULATORY"/>
    <property type="match status" value="1"/>
</dbReference>
<comment type="subcellular location">
    <subcellularLocation>
        <location evidence="2">Cell inner membrane</location>
        <topology evidence="2">Multi-pass membrane protein</topology>
    </subcellularLocation>
</comment>
<name>A0ABS2IAX7_9GAMM</name>
<dbReference type="Pfam" id="PF01627">
    <property type="entry name" value="Hpt"/>
    <property type="match status" value="1"/>
</dbReference>
<keyword evidence="24" id="KW-1185">Reference proteome</keyword>
<feature type="modified residue" description="Phosphohistidine" evidence="14">
    <location>
        <position position="673"/>
    </location>
</feature>
<dbReference type="SMART" id="SM00091">
    <property type="entry name" value="PAS"/>
    <property type="match status" value="1"/>
</dbReference>
<keyword evidence="7" id="KW-0808">Transferase</keyword>
<dbReference type="EMBL" id="JAFEUP010000002">
    <property type="protein sequence ID" value="MBM7060274.1"/>
    <property type="molecule type" value="Genomic_DNA"/>
</dbReference>
<evidence type="ECO:0000259" key="20">
    <source>
        <dbReference type="PROSITE" id="PS50112"/>
    </source>
</evidence>
<evidence type="ECO:0000256" key="6">
    <source>
        <dbReference type="ARBA" id="ARBA00022553"/>
    </source>
</evidence>
<comment type="catalytic activity">
    <reaction evidence="1">
        <text>ATP + protein L-histidine = ADP + protein N-phospho-L-histidine.</text>
        <dbReference type="EC" id="2.7.13.3"/>
    </reaction>
</comment>
<evidence type="ECO:0000313" key="23">
    <source>
        <dbReference type="EMBL" id="MBM7060274.1"/>
    </source>
</evidence>
<protein>
    <recommendedName>
        <fullName evidence="3">histidine kinase</fullName>
        <ecNumber evidence="3">2.7.13.3</ecNumber>
    </recommendedName>
</protein>
<feature type="domain" description="PAS" evidence="20">
    <location>
        <begin position="103"/>
        <end position="175"/>
    </location>
</feature>
<feature type="signal peptide" evidence="17">
    <location>
        <begin position="1"/>
        <end position="27"/>
    </location>
</feature>
<feature type="domain" description="Histidine kinase" evidence="18">
    <location>
        <begin position="247"/>
        <end position="469"/>
    </location>
</feature>
<keyword evidence="11 16" id="KW-1133">Transmembrane helix</keyword>
<dbReference type="InterPro" id="IPR036890">
    <property type="entry name" value="HATPase_C_sf"/>
</dbReference>
<feature type="domain" description="HPt" evidence="22">
    <location>
        <begin position="634"/>
        <end position="736"/>
    </location>
</feature>
<accession>A0ABS2IAX7</accession>
<organism evidence="23 24">
    <name type="scientific">Zestomonas insulae</name>
    <dbReference type="NCBI Taxonomy" id="2809017"/>
    <lineage>
        <taxon>Bacteria</taxon>
        <taxon>Pseudomonadati</taxon>
        <taxon>Pseudomonadota</taxon>
        <taxon>Gammaproteobacteria</taxon>
        <taxon>Pseudomonadales</taxon>
        <taxon>Pseudomonadaceae</taxon>
        <taxon>Zestomonas</taxon>
    </lineage>
</organism>
<feature type="domain" description="Response regulatory" evidence="19">
    <location>
        <begin position="494"/>
        <end position="613"/>
    </location>
</feature>
<evidence type="ECO:0000259" key="19">
    <source>
        <dbReference type="PROSITE" id="PS50110"/>
    </source>
</evidence>
<dbReference type="SMART" id="SM00073">
    <property type="entry name" value="HPT"/>
    <property type="match status" value="1"/>
</dbReference>
<evidence type="ECO:0000256" key="3">
    <source>
        <dbReference type="ARBA" id="ARBA00012438"/>
    </source>
</evidence>
<keyword evidence="13 16" id="KW-0472">Membrane</keyword>
<keyword evidence="10" id="KW-0547">Nucleotide-binding</keyword>
<gene>
    <name evidence="23" type="ORF">JQX08_06105</name>
</gene>
<dbReference type="CDD" id="cd17546">
    <property type="entry name" value="REC_hyHK_CKI1_RcsC-like"/>
    <property type="match status" value="1"/>
</dbReference>
<reference evidence="23 24" key="1">
    <citation type="submission" date="2021-02" db="EMBL/GenBank/DDBJ databases">
        <authorList>
            <person name="Lee D.-H."/>
        </authorList>
    </citation>
    <scope>NUCLEOTIDE SEQUENCE [LARGE SCALE GENOMIC DNA]</scope>
    <source>
        <strain evidence="23 24">UL073</strain>
    </source>
</reference>
<dbReference type="EC" id="2.7.13.3" evidence="3"/>
<dbReference type="InterPro" id="IPR001789">
    <property type="entry name" value="Sig_transdc_resp-reg_receiver"/>
</dbReference>
<evidence type="ECO:0000256" key="8">
    <source>
        <dbReference type="ARBA" id="ARBA00022692"/>
    </source>
</evidence>
<dbReference type="SMART" id="SM00387">
    <property type="entry name" value="HATPase_c"/>
    <property type="match status" value="1"/>
</dbReference>
<comment type="caution">
    <text evidence="23">The sequence shown here is derived from an EMBL/GenBank/DDBJ whole genome shotgun (WGS) entry which is preliminary data.</text>
</comment>
<dbReference type="PROSITE" id="PS50113">
    <property type="entry name" value="PAC"/>
    <property type="match status" value="1"/>
</dbReference>
<dbReference type="Pfam" id="PF00072">
    <property type="entry name" value="Response_reg"/>
    <property type="match status" value="1"/>
</dbReference>
<evidence type="ECO:0000259" key="18">
    <source>
        <dbReference type="PROSITE" id="PS50109"/>
    </source>
</evidence>
<evidence type="ECO:0000256" key="13">
    <source>
        <dbReference type="ARBA" id="ARBA00023136"/>
    </source>
</evidence>
<dbReference type="RefSeq" id="WP_204915400.1">
    <property type="nucleotide sequence ID" value="NZ_JAFEUP010000002.1"/>
</dbReference>
<evidence type="ECO:0000313" key="24">
    <source>
        <dbReference type="Proteomes" id="UP000717995"/>
    </source>
</evidence>
<dbReference type="PANTHER" id="PTHR43047">
    <property type="entry name" value="TWO-COMPONENT HISTIDINE PROTEIN KINASE"/>
    <property type="match status" value="1"/>
</dbReference>
<dbReference type="Gene3D" id="1.10.287.130">
    <property type="match status" value="1"/>
</dbReference>
<dbReference type="Proteomes" id="UP000717995">
    <property type="component" value="Unassembled WGS sequence"/>
</dbReference>
<dbReference type="InterPro" id="IPR004358">
    <property type="entry name" value="Sig_transdc_His_kin-like_C"/>
</dbReference>
<evidence type="ECO:0000256" key="4">
    <source>
        <dbReference type="ARBA" id="ARBA00022475"/>
    </source>
</evidence>
<keyword evidence="9" id="KW-0418">Kinase</keyword>
<evidence type="ECO:0000256" key="14">
    <source>
        <dbReference type="PROSITE-ProRule" id="PRU00110"/>
    </source>
</evidence>
<feature type="transmembrane region" description="Helical" evidence="16">
    <location>
        <begin position="66"/>
        <end position="84"/>
    </location>
</feature>
<feature type="modified residue" description="4-aspartylphosphate" evidence="15">
    <location>
        <position position="543"/>
    </location>
</feature>
<evidence type="ECO:0000259" key="22">
    <source>
        <dbReference type="PROSITE" id="PS50894"/>
    </source>
</evidence>
<keyword evidence="8 16" id="KW-0812">Transmembrane</keyword>